<organism evidence="1 2">
    <name type="scientific">Granulicella sibirica</name>
    <dbReference type="NCBI Taxonomy" id="2479048"/>
    <lineage>
        <taxon>Bacteria</taxon>
        <taxon>Pseudomonadati</taxon>
        <taxon>Acidobacteriota</taxon>
        <taxon>Terriglobia</taxon>
        <taxon>Terriglobales</taxon>
        <taxon>Acidobacteriaceae</taxon>
        <taxon>Granulicella</taxon>
    </lineage>
</organism>
<proteinExistence type="predicted"/>
<name>A0A4Q0T5K0_9BACT</name>
<reference evidence="1 2" key="1">
    <citation type="submission" date="2018-11" db="EMBL/GenBank/DDBJ databases">
        <authorList>
            <person name="Mardanov A.V."/>
            <person name="Ravin N.V."/>
            <person name="Dedysh S.N."/>
        </authorList>
    </citation>
    <scope>NUCLEOTIDE SEQUENCE [LARGE SCALE GENOMIC DNA]</scope>
    <source>
        <strain evidence="1 2">AF10</strain>
    </source>
</reference>
<dbReference type="EMBL" id="RDSM01000001">
    <property type="protein sequence ID" value="RXH58222.1"/>
    <property type="molecule type" value="Genomic_DNA"/>
</dbReference>
<evidence type="ECO:0000313" key="2">
    <source>
        <dbReference type="Proteomes" id="UP000289437"/>
    </source>
</evidence>
<sequence length="41" mass="4437">MVESDDLFVLGGKHSASNCGDPLPNMAKRRTKFGMLKLGKS</sequence>
<keyword evidence="2" id="KW-1185">Reference proteome</keyword>
<evidence type="ECO:0000313" key="1">
    <source>
        <dbReference type="EMBL" id="RXH58222.1"/>
    </source>
</evidence>
<protein>
    <submittedName>
        <fullName evidence="1">Uncharacterized protein</fullName>
    </submittedName>
</protein>
<dbReference type="Proteomes" id="UP000289437">
    <property type="component" value="Unassembled WGS sequence"/>
</dbReference>
<gene>
    <name evidence="1" type="ORF">GRAN_1532</name>
</gene>
<dbReference type="AlphaFoldDB" id="A0A4Q0T5K0"/>
<reference evidence="2" key="2">
    <citation type="submission" date="2019-02" db="EMBL/GenBank/DDBJ databases">
        <title>Granulicella sibirica sp. nov., a psychrotolerant acidobacterium isolated from an organic soil layer in forested tundra, West Siberia.</title>
        <authorList>
            <person name="Oshkin I.Y."/>
            <person name="Kulichevskaya I.S."/>
            <person name="Rijpstra W.I.C."/>
            <person name="Sinninghe Damste J.S."/>
            <person name="Rakitin A.L."/>
            <person name="Ravin N.V."/>
            <person name="Dedysh S.N."/>
        </authorList>
    </citation>
    <scope>NUCLEOTIDE SEQUENCE [LARGE SCALE GENOMIC DNA]</scope>
    <source>
        <strain evidence="2">AF10</strain>
    </source>
</reference>
<accession>A0A4Q0T5K0</accession>
<comment type="caution">
    <text evidence="1">The sequence shown here is derived from an EMBL/GenBank/DDBJ whole genome shotgun (WGS) entry which is preliminary data.</text>
</comment>